<name>X0YVU7_9ZZZZ</name>
<dbReference type="AlphaFoldDB" id="X0YVU7"/>
<reference evidence="1" key="1">
    <citation type="journal article" date="2014" name="Front. Microbiol.">
        <title>High frequency of phylogenetically diverse reductive dehalogenase-homologous genes in deep subseafloor sedimentary metagenomes.</title>
        <authorList>
            <person name="Kawai M."/>
            <person name="Futagami T."/>
            <person name="Toyoda A."/>
            <person name="Takaki Y."/>
            <person name="Nishi S."/>
            <person name="Hori S."/>
            <person name="Arai W."/>
            <person name="Tsubouchi T."/>
            <person name="Morono Y."/>
            <person name="Uchiyama I."/>
            <person name="Ito T."/>
            <person name="Fujiyama A."/>
            <person name="Inagaki F."/>
            <person name="Takami H."/>
        </authorList>
    </citation>
    <scope>NUCLEOTIDE SEQUENCE</scope>
    <source>
        <strain evidence="1">Expedition CK06-06</strain>
    </source>
</reference>
<evidence type="ECO:0000313" key="1">
    <source>
        <dbReference type="EMBL" id="GAG52438.1"/>
    </source>
</evidence>
<dbReference type="EMBL" id="BARS01054905">
    <property type="protein sequence ID" value="GAG52438.1"/>
    <property type="molecule type" value="Genomic_DNA"/>
</dbReference>
<organism evidence="1">
    <name type="scientific">marine sediment metagenome</name>
    <dbReference type="NCBI Taxonomy" id="412755"/>
    <lineage>
        <taxon>unclassified sequences</taxon>
        <taxon>metagenomes</taxon>
        <taxon>ecological metagenomes</taxon>
    </lineage>
</organism>
<gene>
    <name evidence="1" type="ORF">S01H1_81182</name>
</gene>
<comment type="caution">
    <text evidence="1">The sequence shown here is derived from an EMBL/GenBank/DDBJ whole genome shotgun (WGS) entry which is preliminary data.</text>
</comment>
<sequence>MNPREAFMIRAGAQAYRRGLSLPENETVAFIRGWEMQRDLTDRKRNRPIITLKRKRK</sequence>
<protein>
    <submittedName>
        <fullName evidence="1">Uncharacterized protein</fullName>
    </submittedName>
</protein>
<accession>X0YVU7</accession>
<proteinExistence type="predicted"/>